<reference evidence="18" key="1">
    <citation type="journal article" date="2016" name="Nat. Commun.">
        <title>Genome analysis of three Pneumocystis species reveals adaptation mechanisms to life exclusively in mammalian hosts.</title>
        <authorList>
            <person name="Ma L."/>
            <person name="Chen Z."/>
            <person name="Huang D.W."/>
            <person name="Kutty G."/>
            <person name="Ishihara M."/>
            <person name="Wang H."/>
            <person name="Abouelleil A."/>
            <person name="Bishop L."/>
            <person name="Davey E."/>
            <person name="Deng R."/>
            <person name="Deng X."/>
            <person name="Fan L."/>
            <person name="Fantoni G."/>
            <person name="Fitzgerald M."/>
            <person name="Gogineni E."/>
            <person name="Goldberg J.M."/>
            <person name="Handley G."/>
            <person name="Hu X."/>
            <person name="Huber C."/>
            <person name="Jiao X."/>
            <person name="Jones K."/>
            <person name="Levin J.Z."/>
            <person name="Liu Y."/>
            <person name="Macdonald P."/>
            <person name="Melnikov A."/>
            <person name="Raley C."/>
            <person name="Sassi M."/>
            <person name="Sherman B.T."/>
            <person name="Song X."/>
            <person name="Sykes S."/>
            <person name="Tran B."/>
            <person name="Walsh L."/>
            <person name="Xia Y."/>
            <person name="Yang J."/>
            <person name="Young S."/>
            <person name="Zeng Q."/>
            <person name="Zheng X."/>
            <person name="Stephens R."/>
            <person name="Nusbaum C."/>
            <person name="Birren B.W."/>
            <person name="Azadi P."/>
            <person name="Lempicki R.A."/>
            <person name="Cuomo C.A."/>
            <person name="Kovacs J.A."/>
        </authorList>
    </citation>
    <scope>NUCLEOTIDE SEQUENCE [LARGE SCALE GENOMIC DNA]</scope>
    <source>
        <strain evidence="18">B80</strain>
    </source>
</reference>
<evidence type="ECO:0000256" key="3">
    <source>
        <dbReference type="ARBA" id="ARBA00004637"/>
    </source>
</evidence>
<accession>A0A0W4ZSW1</accession>
<feature type="disulfide bond" evidence="16">
    <location>
        <begin position="24"/>
        <end position="37"/>
    </location>
</feature>
<evidence type="ECO:0000256" key="16">
    <source>
        <dbReference type="PIRSR" id="PIRSR619342-50"/>
    </source>
</evidence>
<evidence type="ECO:0000256" key="11">
    <source>
        <dbReference type="ARBA" id="ARBA00023128"/>
    </source>
</evidence>
<dbReference type="EMBL" id="LFVZ01000001">
    <property type="protein sequence ID" value="KTW31436.1"/>
    <property type="molecule type" value="Genomic_DNA"/>
</dbReference>
<name>A0A0W4ZSW1_PNEC8</name>
<organism evidence="17 18">
    <name type="scientific">Pneumocystis carinii (strain B80)</name>
    <name type="common">Rat pneumocystis pneumonia agent</name>
    <name type="synonym">Pneumocystis carinii f. sp. carinii</name>
    <dbReference type="NCBI Taxonomy" id="1408658"/>
    <lineage>
        <taxon>Eukaryota</taxon>
        <taxon>Fungi</taxon>
        <taxon>Dikarya</taxon>
        <taxon>Ascomycota</taxon>
        <taxon>Taphrinomycotina</taxon>
        <taxon>Pneumocystomycetes</taxon>
        <taxon>Pneumocystaceae</taxon>
        <taxon>Pneumocystis</taxon>
    </lineage>
</organism>
<dbReference type="VEuPathDB" id="FungiDB:T552_00079"/>
<evidence type="ECO:0000256" key="13">
    <source>
        <dbReference type="ARBA" id="ARBA00023157"/>
    </source>
</evidence>
<evidence type="ECO:0000256" key="15">
    <source>
        <dbReference type="ARBA" id="ARBA00032739"/>
    </source>
</evidence>
<dbReference type="OrthoDB" id="9992197at2759"/>
<keyword evidence="7" id="KW-0813">Transport</keyword>
<dbReference type="CDD" id="cd24141">
    <property type="entry name" value="NDUFS5-like"/>
    <property type="match status" value="1"/>
</dbReference>
<gene>
    <name evidence="17" type="ORF">T552_00079</name>
</gene>
<evidence type="ECO:0000256" key="14">
    <source>
        <dbReference type="ARBA" id="ARBA00031222"/>
    </source>
</evidence>
<comment type="subcellular location">
    <subcellularLocation>
        <location evidence="3">Mitochondrion inner membrane</location>
        <topology evidence="3">Peripheral membrane protein</topology>
    </subcellularLocation>
    <subcellularLocation>
        <location evidence="2">Mitochondrion intermembrane space</location>
    </subcellularLocation>
</comment>
<comment type="caution">
    <text evidence="17">The sequence shown here is derived from an EMBL/GenBank/DDBJ whole genome shotgun (WGS) entry which is preliminary data.</text>
</comment>
<dbReference type="RefSeq" id="XP_018227552.1">
    <property type="nucleotide sequence ID" value="XM_018368701.1"/>
</dbReference>
<keyword evidence="18" id="KW-1185">Reference proteome</keyword>
<dbReference type="PROSITE" id="PS51808">
    <property type="entry name" value="CHCH"/>
    <property type="match status" value="1"/>
</dbReference>
<evidence type="ECO:0000256" key="7">
    <source>
        <dbReference type="ARBA" id="ARBA00022448"/>
    </source>
</evidence>
<dbReference type="PANTHER" id="PTHR15224">
    <property type="entry name" value="NADH DEHYDROGENASE [UBIQUINONE] IRON-SULFUR PROTEIN 5"/>
    <property type="match status" value="1"/>
</dbReference>
<evidence type="ECO:0000256" key="4">
    <source>
        <dbReference type="ARBA" id="ARBA00007372"/>
    </source>
</evidence>
<protein>
    <recommendedName>
        <fullName evidence="6">NADH dehydrogenase [ubiquinone] iron-sulfur protein 5</fullName>
    </recommendedName>
    <alternativeName>
        <fullName evidence="14">Complex I-15 kDa</fullName>
    </alternativeName>
    <alternativeName>
        <fullName evidence="15">NADH-ubiquinone oxidoreductase 15 kDa subunit</fullName>
    </alternativeName>
</protein>
<dbReference type="GO" id="GO:0005758">
    <property type="term" value="C:mitochondrial intermembrane space"/>
    <property type="evidence" value="ECO:0007669"/>
    <property type="project" value="UniProtKB-SubCell"/>
</dbReference>
<evidence type="ECO:0000256" key="10">
    <source>
        <dbReference type="ARBA" id="ARBA00022982"/>
    </source>
</evidence>
<dbReference type="GO" id="GO:0005743">
    <property type="term" value="C:mitochondrial inner membrane"/>
    <property type="evidence" value="ECO:0007669"/>
    <property type="project" value="UniProtKB-SubCell"/>
</dbReference>
<evidence type="ECO:0000256" key="6">
    <source>
        <dbReference type="ARBA" id="ARBA00013482"/>
    </source>
</evidence>
<keyword evidence="10" id="KW-0249">Electron transport</keyword>
<comment type="similarity">
    <text evidence="4">Belongs to the complex I NDUFS5 subunit family.</text>
</comment>
<keyword evidence="11" id="KW-0496">Mitochondrion</keyword>
<sequence length="78" mass="9148">MASGYGYSGGRSRCFPFWQQFLGCYASLDDTKEKRVCIEEMEDYLECLHHAKEIRRLKAIQHEMERKASAKKESNQVK</sequence>
<evidence type="ECO:0000256" key="1">
    <source>
        <dbReference type="ARBA" id="ARBA00003195"/>
    </source>
</evidence>
<dbReference type="Pfam" id="PF10200">
    <property type="entry name" value="Ndufs5"/>
    <property type="match status" value="1"/>
</dbReference>
<keyword evidence="8" id="KW-0679">Respiratory chain</keyword>
<dbReference type="Proteomes" id="UP000054454">
    <property type="component" value="Unassembled WGS sequence"/>
</dbReference>
<dbReference type="GeneID" id="28934903"/>
<keyword evidence="9" id="KW-0999">Mitochondrion inner membrane</keyword>
<evidence type="ECO:0000256" key="8">
    <source>
        <dbReference type="ARBA" id="ARBA00022660"/>
    </source>
</evidence>
<dbReference type="AlphaFoldDB" id="A0A0W4ZSW1"/>
<dbReference type="PANTHER" id="PTHR15224:SF1">
    <property type="entry name" value="NADH DEHYDROGENASE [UBIQUINONE] IRON-SULFUR PROTEIN 5"/>
    <property type="match status" value="1"/>
</dbReference>
<evidence type="ECO:0000313" key="17">
    <source>
        <dbReference type="EMBL" id="KTW31436.1"/>
    </source>
</evidence>
<keyword evidence="13 16" id="KW-1015">Disulfide bond</keyword>
<evidence type="ECO:0000256" key="2">
    <source>
        <dbReference type="ARBA" id="ARBA00004569"/>
    </source>
</evidence>
<dbReference type="GO" id="GO:0032981">
    <property type="term" value="P:mitochondrial respiratory chain complex I assembly"/>
    <property type="evidence" value="ECO:0007669"/>
    <property type="project" value="TreeGrafter"/>
</dbReference>
<comment type="function">
    <text evidence="1">Accessory subunit of the mitochondrial membrane respiratory chain NADH dehydrogenase (Complex I), that is believed not to be involved in catalysis. Complex I functions in the transfer of electrons from NADH to the respiratory chain. The immediate electron acceptor for the enzyme is believed to be ubiquinone.</text>
</comment>
<evidence type="ECO:0000256" key="9">
    <source>
        <dbReference type="ARBA" id="ARBA00022792"/>
    </source>
</evidence>
<evidence type="ECO:0000256" key="5">
    <source>
        <dbReference type="ARBA" id="ARBA00011261"/>
    </source>
</evidence>
<dbReference type="InterPro" id="IPR019342">
    <property type="entry name" value="NADH_UbQ_OxRdtase_FeS-su5"/>
</dbReference>
<feature type="disulfide bond" evidence="16">
    <location>
        <begin position="14"/>
        <end position="47"/>
    </location>
</feature>
<keyword evidence="12" id="KW-0472">Membrane</keyword>
<comment type="subunit">
    <text evidence="5">Mammalian complex I is composed of 45 different subunits. This is a component of the iron-sulfur (IP) fragment of the enzyme.</text>
</comment>
<evidence type="ECO:0000313" key="18">
    <source>
        <dbReference type="Proteomes" id="UP000054454"/>
    </source>
</evidence>
<proteinExistence type="inferred from homology"/>
<evidence type="ECO:0000256" key="12">
    <source>
        <dbReference type="ARBA" id="ARBA00023136"/>
    </source>
</evidence>